<reference evidence="3 4" key="1">
    <citation type="submission" date="2019-07" db="EMBL/GenBank/DDBJ databases">
        <authorList>
            <person name="Park M."/>
        </authorList>
    </citation>
    <scope>NUCLEOTIDE SEQUENCE [LARGE SCALE GENOMIC DNA]</scope>
    <source>
        <strain evidence="3 4">KCTC32445</strain>
    </source>
</reference>
<comment type="similarity">
    <text evidence="1">Belongs to the metallo-beta-lactamase superfamily. Class-B beta-lactamase family.</text>
</comment>
<dbReference type="PANTHER" id="PTHR42951">
    <property type="entry name" value="METALLO-BETA-LACTAMASE DOMAIN-CONTAINING"/>
    <property type="match status" value="1"/>
</dbReference>
<comment type="caution">
    <text evidence="3">The sequence shown here is derived from an EMBL/GenBank/DDBJ whole genome shotgun (WGS) entry which is preliminary data.</text>
</comment>
<dbReference type="Pfam" id="PF00753">
    <property type="entry name" value="Lactamase_B"/>
    <property type="match status" value="1"/>
</dbReference>
<dbReference type="Gene3D" id="3.60.15.10">
    <property type="entry name" value="Ribonuclease Z/Hydroxyacylglutathione hydrolase-like"/>
    <property type="match status" value="1"/>
</dbReference>
<name>A0A553WHH8_9SPHN</name>
<dbReference type="AlphaFoldDB" id="A0A553WHH8"/>
<evidence type="ECO:0000256" key="1">
    <source>
        <dbReference type="ARBA" id="ARBA00005250"/>
    </source>
</evidence>
<dbReference type="EMBL" id="VKKU01000001">
    <property type="protein sequence ID" value="TSB04094.1"/>
    <property type="molecule type" value="Genomic_DNA"/>
</dbReference>
<dbReference type="InterPro" id="IPR050855">
    <property type="entry name" value="NDM-1-like"/>
</dbReference>
<dbReference type="SUPFAM" id="SSF56281">
    <property type="entry name" value="Metallo-hydrolase/oxidoreductase"/>
    <property type="match status" value="1"/>
</dbReference>
<dbReference type="GO" id="GO:0016787">
    <property type="term" value="F:hydrolase activity"/>
    <property type="evidence" value="ECO:0007669"/>
    <property type="project" value="UniProtKB-KW"/>
</dbReference>
<organism evidence="3 4">
    <name type="scientific">Sphingorhabdus contaminans</name>
    <dbReference type="NCBI Taxonomy" id="1343899"/>
    <lineage>
        <taxon>Bacteria</taxon>
        <taxon>Pseudomonadati</taxon>
        <taxon>Pseudomonadota</taxon>
        <taxon>Alphaproteobacteria</taxon>
        <taxon>Sphingomonadales</taxon>
        <taxon>Sphingomonadaceae</taxon>
        <taxon>Sphingorhabdus</taxon>
    </lineage>
</organism>
<keyword evidence="3" id="KW-0378">Hydrolase</keyword>
<dbReference type="PANTHER" id="PTHR42951:SF4">
    <property type="entry name" value="ACYL-COENZYME A THIOESTERASE MBLAC2"/>
    <property type="match status" value="1"/>
</dbReference>
<dbReference type="InterPro" id="IPR036866">
    <property type="entry name" value="RibonucZ/Hydroxyglut_hydro"/>
</dbReference>
<proteinExistence type="inferred from homology"/>
<evidence type="ECO:0000259" key="2">
    <source>
        <dbReference type="SMART" id="SM00849"/>
    </source>
</evidence>
<gene>
    <name evidence="3" type="ORF">FOM92_01235</name>
</gene>
<dbReference type="SMART" id="SM00849">
    <property type="entry name" value="Lactamase_B"/>
    <property type="match status" value="1"/>
</dbReference>
<dbReference type="GO" id="GO:0017001">
    <property type="term" value="P:antibiotic catabolic process"/>
    <property type="evidence" value="ECO:0007669"/>
    <property type="project" value="UniProtKB-ARBA"/>
</dbReference>
<dbReference type="Proteomes" id="UP000320160">
    <property type="component" value="Unassembled WGS sequence"/>
</dbReference>
<dbReference type="InterPro" id="IPR001279">
    <property type="entry name" value="Metallo-B-lactamas"/>
</dbReference>
<sequence>MFTASRRWLSHSLNANLLPTSKGECIVKKLSAILFASAALTPVSVHAQQDMSKVEIKVEQLAPGVAVLFGAGGNIGVSYGEDGTILIDDQFAPLTPKIQKAITDLGAQPVKFLINTHWHFDHSGGNENLGKAGAVIMAHDNVRVRMAAGATVAGNTVPPAPKAALPVITYSDGLKLHLNGEEVRVVHVPAAHTDGDSFIHWTKSNVIHMGDLFMFKISFPFVDVGSGGDVRGFVTAADKALAIANDQTKIIPGHGAVATKADLQNHRNMVATVIAKVEAGIKAGKTLEQIKASKPTEGFGINTDGFITPDRFVETVYNNLKK</sequence>
<dbReference type="CDD" id="cd16282">
    <property type="entry name" value="metallo-hydrolase-like_MBL-fold"/>
    <property type="match status" value="1"/>
</dbReference>
<dbReference type="OrthoDB" id="420651at2"/>
<feature type="domain" description="Metallo-beta-lactamase" evidence="2">
    <location>
        <begin position="72"/>
        <end position="254"/>
    </location>
</feature>
<evidence type="ECO:0000313" key="3">
    <source>
        <dbReference type="EMBL" id="TSB04094.1"/>
    </source>
</evidence>
<evidence type="ECO:0000313" key="4">
    <source>
        <dbReference type="Proteomes" id="UP000320160"/>
    </source>
</evidence>
<protein>
    <submittedName>
        <fullName evidence="3">MBL fold metallo-hydrolase</fullName>
    </submittedName>
</protein>
<accession>A0A553WHH8</accession>
<keyword evidence="4" id="KW-1185">Reference proteome</keyword>